<protein>
    <submittedName>
        <fullName evidence="1">Uncharacterized protein</fullName>
    </submittedName>
</protein>
<dbReference type="AlphaFoldDB" id="A0A9K3LBQ7"/>
<dbReference type="Proteomes" id="UP000693970">
    <property type="component" value="Unassembled WGS sequence"/>
</dbReference>
<name>A0A9K3LBQ7_9STRA</name>
<reference evidence="1" key="1">
    <citation type="journal article" date="2021" name="Sci. Rep.">
        <title>Diploid genomic architecture of Nitzschia inconspicua, an elite biomass production diatom.</title>
        <authorList>
            <person name="Oliver A."/>
            <person name="Podell S."/>
            <person name="Pinowska A."/>
            <person name="Traller J.C."/>
            <person name="Smith S.R."/>
            <person name="McClure R."/>
            <person name="Beliaev A."/>
            <person name="Bohutskyi P."/>
            <person name="Hill E.A."/>
            <person name="Rabines A."/>
            <person name="Zheng H."/>
            <person name="Allen L.Z."/>
            <person name="Kuo A."/>
            <person name="Grigoriev I.V."/>
            <person name="Allen A.E."/>
            <person name="Hazlebeck D."/>
            <person name="Allen E.E."/>
        </authorList>
    </citation>
    <scope>NUCLEOTIDE SEQUENCE</scope>
    <source>
        <strain evidence="1">Hildebrandi</strain>
    </source>
</reference>
<comment type="caution">
    <text evidence="1">The sequence shown here is derived from an EMBL/GenBank/DDBJ whole genome shotgun (WGS) entry which is preliminary data.</text>
</comment>
<reference evidence="1" key="2">
    <citation type="submission" date="2021-04" db="EMBL/GenBank/DDBJ databases">
        <authorList>
            <person name="Podell S."/>
        </authorList>
    </citation>
    <scope>NUCLEOTIDE SEQUENCE</scope>
    <source>
        <strain evidence="1">Hildebrandi</strain>
    </source>
</reference>
<evidence type="ECO:0000313" key="2">
    <source>
        <dbReference type="Proteomes" id="UP000693970"/>
    </source>
</evidence>
<dbReference type="EMBL" id="JAGRRH010000014">
    <property type="protein sequence ID" value="KAG7358779.1"/>
    <property type="molecule type" value="Genomic_DNA"/>
</dbReference>
<gene>
    <name evidence="1" type="ORF">IV203_015368</name>
</gene>
<accession>A0A9K3LBQ7</accession>
<organism evidence="1 2">
    <name type="scientific">Nitzschia inconspicua</name>
    <dbReference type="NCBI Taxonomy" id="303405"/>
    <lineage>
        <taxon>Eukaryota</taxon>
        <taxon>Sar</taxon>
        <taxon>Stramenopiles</taxon>
        <taxon>Ochrophyta</taxon>
        <taxon>Bacillariophyta</taxon>
        <taxon>Bacillariophyceae</taxon>
        <taxon>Bacillariophycidae</taxon>
        <taxon>Bacillariales</taxon>
        <taxon>Bacillariaceae</taxon>
        <taxon>Nitzschia</taxon>
    </lineage>
</organism>
<keyword evidence="2" id="KW-1185">Reference proteome</keyword>
<evidence type="ECO:0000313" key="1">
    <source>
        <dbReference type="EMBL" id="KAG7358779.1"/>
    </source>
</evidence>
<sequence>MMSNAKIIQCYALYCIYDATNQVPNVITSAEGIVNVPRWIVAVGWEFNNIDQCSGKWFGVSCVKDQVTDIDQFSSFTGASPPEGSLLAADGPRSTGAGPLGRFPSNIQGFDSSFSFISGGLTNANFQGLKMLRFVSWDGNPYNSSVPTALSGLQNLAF</sequence>
<proteinExistence type="predicted"/>